<dbReference type="EnsemblPlants" id="OB02G18650.1">
    <property type="protein sequence ID" value="OB02G18650.1"/>
    <property type="gene ID" value="OB02G18650"/>
</dbReference>
<dbReference type="HOGENOM" id="CLU_2546242_0_0_1"/>
<dbReference type="Proteomes" id="UP000006038">
    <property type="component" value="Unassembled WGS sequence"/>
</dbReference>
<organism evidence="2">
    <name type="scientific">Oryza brachyantha</name>
    <name type="common">malo sina</name>
    <dbReference type="NCBI Taxonomy" id="4533"/>
    <lineage>
        <taxon>Eukaryota</taxon>
        <taxon>Viridiplantae</taxon>
        <taxon>Streptophyta</taxon>
        <taxon>Embryophyta</taxon>
        <taxon>Tracheophyta</taxon>
        <taxon>Spermatophyta</taxon>
        <taxon>Magnoliopsida</taxon>
        <taxon>Liliopsida</taxon>
        <taxon>Poales</taxon>
        <taxon>Poaceae</taxon>
        <taxon>BOP clade</taxon>
        <taxon>Oryzoideae</taxon>
        <taxon>Oryzeae</taxon>
        <taxon>Oryzinae</taxon>
        <taxon>Oryza</taxon>
    </lineage>
</organism>
<name>J3LB48_ORYBR</name>
<dbReference type="Gramene" id="OB02G18650.1">
    <property type="protein sequence ID" value="OB02G18650.1"/>
    <property type="gene ID" value="OB02G18650"/>
</dbReference>
<dbReference type="Pfam" id="PF13968">
    <property type="entry name" value="DUF4220"/>
    <property type="match status" value="1"/>
</dbReference>
<protein>
    <recommendedName>
        <fullName evidence="1">DUF4220 domain-containing protein</fullName>
    </recommendedName>
</protein>
<reference evidence="2" key="1">
    <citation type="submission" date="2013-04" db="UniProtKB">
        <authorList>
            <consortium name="EnsemblPlants"/>
        </authorList>
    </citation>
    <scope>IDENTIFICATION</scope>
</reference>
<dbReference type="AlphaFoldDB" id="J3LB48"/>
<dbReference type="InterPro" id="IPR025315">
    <property type="entry name" value="DUF4220"/>
</dbReference>
<evidence type="ECO:0000259" key="1">
    <source>
        <dbReference type="Pfam" id="PF13968"/>
    </source>
</evidence>
<accession>J3LB48</accession>
<feature type="domain" description="DUF4220" evidence="1">
    <location>
        <begin position="5"/>
        <end position="81"/>
    </location>
</feature>
<proteinExistence type="predicted"/>
<evidence type="ECO:0000313" key="2">
    <source>
        <dbReference type="EnsemblPlants" id="OB02G18650.1"/>
    </source>
</evidence>
<evidence type="ECO:0000313" key="3">
    <source>
        <dbReference type="Proteomes" id="UP000006038"/>
    </source>
</evidence>
<keyword evidence="3" id="KW-1185">Reference proteome</keyword>
<sequence>MVMFALSSSPAVRNLFAGRKLDQMEERVQRAFSGRSYSQASENTQLAFKILEIELGIMYDNLNTKARVIYTWTGTMLRLITYI</sequence>